<dbReference type="InterPro" id="IPR016166">
    <property type="entry name" value="FAD-bd_PCMH"/>
</dbReference>
<dbReference type="Gene3D" id="3.30.43.10">
    <property type="entry name" value="Uridine Diphospho-n-acetylenolpyruvylglucosamine Reductase, domain 2"/>
    <property type="match status" value="1"/>
</dbReference>
<dbReference type="OrthoDB" id="415825at2759"/>
<dbReference type="PANTHER" id="PTHR42973">
    <property type="entry name" value="BINDING OXIDOREDUCTASE, PUTATIVE (AFU_ORTHOLOGUE AFUA_1G17690)-RELATED"/>
    <property type="match status" value="1"/>
</dbReference>
<dbReference type="InterPro" id="IPR016169">
    <property type="entry name" value="FAD-bd_PCMH_sub2"/>
</dbReference>
<dbReference type="InterPro" id="IPR016167">
    <property type="entry name" value="FAD-bd_PCMH_sub1"/>
</dbReference>
<dbReference type="InterPro" id="IPR036318">
    <property type="entry name" value="FAD-bd_PCMH-like_sf"/>
</dbReference>
<evidence type="ECO:0000313" key="7">
    <source>
        <dbReference type="EMBL" id="KAF2758568.1"/>
    </source>
</evidence>
<dbReference type="InterPro" id="IPR012951">
    <property type="entry name" value="BBE"/>
</dbReference>
<evidence type="ECO:0000256" key="1">
    <source>
        <dbReference type="ARBA" id="ARBA00001974"/>
    </source>
</evidence>
<dbReference type="AlphaFoldDB" id="A0A6A6W6Q9"/>
<dbReference type="InterPro" id="IPR006094">
    <property type="entry name" value="Oxid_FAD_bind_N"/>
</dbReference>
<dbReference type="RefSeq" id="XP_033601019.1">
    <property type="nucleotide sequence ID" value="XM_033746942.1"/>
</dbReference>
<dbReference type="Pfam" id="PF01565">
    <property type="entry name" value="FAD_binding_4"/>
    <property type="match status" value="1"/>
</dbReference>
<dbReference type="Pfam" id="PF08031">
    <property type="entry name" value="BBE"/>
    <property type="match status" value="1"/>
</dbReference>
<dbReference type="InterPro" id="IPR050416">
    <property type="entry name" value="FAD-linked_Oxidoreductase"/>
</dbReference>
<comment type="similarity">
    <text evidence="2">Belongs to the oxygen-dependent FAD-linked oxidoreductase family.</text>
</comment>
<dbReference type="GeneID" id="54487996"/>
<evidence type="ECO:0000259" key="6">
    <source>
        <dbReference type="PROSITE" id="PS51387"/>
    </source>
</evidence>
<evidence type="ECO:0000256" key="5">
    <source>
        <dbReference type="ARBA" id="ARBA00023002"/>
    </source>
</evidence>
<keyword evidence="8" id="KW-1185">Reference proteome</keyword>
<gene>
    <name evidence="7" type="ORF">EJ05DRAFT_500085</name>
</gene>
<dbReference type="GO" id="GO:0016491">
    <property type="term" value="F:oxidoreductase activity"/>
    <property type="evidence" value="ECO:0007669"/>
    <property type="project" value="UniProtKB-KW"/>
</dbReference>
<protein>
    <submittedName>
        <fullName evidence="7">FAD-binding domain-containing protein</fullName>
    </submittedName>
</protein>
<dbReference type="PROSITE" id="PS51387">
    <property type="entry name" value="FAD_PCMH"/>
    <property type="match status" value="1"/>
</dbReference>
<proteinExistence type="inferred from homology"/>
<evidence type="ECO:0000256" key="4">
    <source>
        <dbReference type="ARBA" id="ARBA00022827"/>
    </source>
</evidence>
<name>A0A6A6W6Q9_9PEZI</name>
<dbReference type="SUPFAM" id="SSF56176">
    <property type="entry name" value="FAD-binding/transporter-associated domain-like"/>
    <property type="match status" value="1"/>
</dbReference>
<organism evidence="7 8">
    <name type="scientific">Pseudovirgaria hyperparasitica</name>
    <dbReference type="NCBI Taxonomy" id="470096"/>
    <lineage>
        <taxon>Eukaryota</taxon>
        <taxon>Fungi</taxon>
        <taxon>Dikarya</taxon>
        <taxon>Ascomycota</taxon>
        <taxon>Pezizomycotina</taxon>
        <taxon>Dothideomycetes</taxon>
        <taxon>Dothideomycetes incertae sedis</taxon>
        <taxon>Acrospermales</taxon>
        <taxon>Acrospermaceae</taxon>
        <taxon>Pseudovirgaria</taxon>
    </lineage>
</organism>
<reference evidence="7" key="1">
    <citation type="journal article" date="2020" name="Stud. Mycol.">
        <title>101 Dothideomycetes genomes: a test case for predicting lifestyles and emergence of pathogens.</title>
        <authorList>
            <person name="Haridas S."/>
            <person name="Albert R."/>
            <person name="Binder M."/>
            <person name="Bloem J."/>
            <person name="Labutti K."/>
            <person name="Salamov A."/>
            <person name="Andreopoulos B."/>
            <person name="Baker S."/>
            <person name="Barry K."/>
            <person name="Bills G."/>
            <person name="Bluhm B."/>
            <person name="Cannon C."/>
            <person name="Castanera R."/>
            <person name="Culley D."/>
            <person name="Daum C."/>
            <person name="Ezra D."/>
            <person name="Gonzalez J."/>
            <person name="Henrissat B."/>
            <person name="Kuo A."/>
            <person name="Liang C."/>
            <person name="Lipzen A."/>
            <person name="Lutzoni F."/>
            <person name="Magnuson J."/>
            <person name="Mondo S."/>
            <person name="Nolan M."/>
            <person name="Ohm R."/>
            <person name="Pangilinan J."/>
            <person name="Park H.-J."/>
            <person name="Ramirez L."/>
            <person name="Alfaro M."/>
            <person name="Sun H."/>
            <person name="Tritt A."/>
            <person name="Yoshinaga Y."/>
            <person name="Zwiers L.-H."/>
            <person name="Turgeon B."/>
            <person name="Goodwin S."/>
            <person name="Spatafora J."/>
            <person name="Crous P."/>
            <person name="Grigoriev I."/>
        </authorList>
    </citation>
    <scope>NUCLEOTIDE SEQUENCE</scope>
    <source>
        <strain evidence="7">CBS 121739</strain>
    </source>
</reference>
<accession>A0A6A6W6Q9</accession>
<dbReference type="Proteomes" id="UP000799437">
    <property type="component" value="Unassembled WGS sequence"/>
</dbReference>
<dbReference type="PANTHER" id="PTHR42973:SF39">
    <property type="entry name" value="FAD-BINDING PCMH-TYPE DOMAIN-CONTAINING PROTEIN"/>
    <property type="match status" value="1"/>
</dbReference>
<feature type="domain" description="FAD-binding PCMH-type" evidence="6">
    <location>
        <begin position="46"/>
        <end position="220"/>
    </location>
</feature>
<keyword evidence="3" id="KW-0285">Flavoprotein</keyword>
<sequence>MSTRKPITASQITALNELLEKLPTPHNLITPSSPDYRKTIQRWSSAAEKPAGASLIPESVAAISTAVAYATSEGLDLAVRGGGHSTAGASSTDGGLLIDLGSSKKFTEVDVDTATQRLAVGGGAVWGQVDQAGFKAGLATVGGTVADTGVGGLTLGGGYGWLSGKLGLTIDQLVSVTLVLASGAVVVASKEENPDLFWGLRGAGQNFGVAVMFVLQGHPFGSGPVEKRIGGADGGQAYVGMLMWPPQKLAEVIAACNKIYRRDNSLDANGAGSIAFARPPPARGQLLVIKQIIWLGDKASGDEAYKDLLDLDPVMNTMAMVDYPTMNSFMGIPYGLRVSMKGAAFNLPISVTFAQQVLDQYAKFTEEVNDAAGSMLLFELYDPSKVVASASNTDMAFGNRGYHFNAMVGPMWTQAENDDRCRQWARDMAALFKEQLKKDGEVVSKGNEYPTKKSDVGAVMMYGNYDQYDENSNDVFGANYDRLQRLKAQYDPTNTFYKLFGIKPLALP</sequence>
<evidence type="ECO:0000256" key="3">
    <source>
        <dbReference type="ARBA" id="ARBA00022630"/>
    </source>
</evidence>
<dbReference type="EMBL" id="ML996571">
    <property type="protein sequence ID" value="KAF2758568.1"/>
    <property type="molecule type" value="Genomic_DNA"/>
</dbReference>
<keyword evidence="5" id="KW-0560">Oxidoreductase</keyword>
<dbReference type="Gene3D" id="3.40.462.20">
    <property type="match status" value="1"/>
</dbReference>
<dbReference type="GO" id="GO:0071949">
    <property type="term" value="F:FAD binding"/>
    <property type="evidence" value="ECO:0007669"/>
    <property type="project" value="InterPro"/>
</dbReference>
<comment type="cofactor">
    <cofactor evidence="1">
        <name>FAD</name>
        <dbReference type="ChEBI" id="CHEBI:57692"/>
    </cofactor>
</comment>
<evidence type="ECO:0000313" key="8">
    <source>
        <dbReference type="Proteomes" id="UP000799437"/>
    </source>
</evidence>
<dbReference type="Gene3D" id="3.30.465.10">
    <property type="match status" value="1"/>
</dbReference>
<evidence type="ECO:0000256" key="2">
    <source>
        <dbReference type="ARBA" id="ARBA00005466"/>
    </source>
</evidence>
<keyword evidence="4" id="KW-0274">FAD</keyword>